<feature type="compositionally biased region" description="Low complexity" evidence="1">
    <location>
        <begin position="28"/>
        <end position="40"/>
    </location>
</feature>
<dbReference type="GO" id="GO:1990862">
    <property type="term" value="C:nuclear membrane complex Bqt3-Bqt4"/>
    <property type="evidence" value="ECO:0007669"/>
    <property type="project" value="InterPro"/>
</dbReference>
<proteinExistence type="predicted"/>
<feature type="region of interest" description="Disordered" evidence="1">
    <location>
        <begin position="399"/>
        <end position="427"/>
    </location>
</feature>
<dbReference type="PANTHER" id="PTHR38044:SF1">
    <property type="entry name" value="BOUQUET FORMATION PROTEIN 4"/>
    <property type="match status" value="1"/>
</dbReference>
<dbReference type="AlphaFoldDB" id="A0A1Y2ERU2"/>
<dbReference type="InterPro" id="IPR036887">
    <property type="entry name" value="HTH_APSES_sf"/>
</dbReference>
<dbReference type="PROSITE" id="PS51299">
    <property type="entry name" value="HTH_APSES"/>
    <property type="match status" value="1"/>
</dbReference>
<evidence type="ECO:0000313" key="3">
    <source>
        <dbReference type="EMBL" id="ORY74311.1"/>
    </source>
</evidence>
<evidence type="ECO:0000313" key="4">
    <source>
        <dbReference type="Proteomes" id="UP000193467"/>
    </source>
</evidence>
<dbReference type="STRING" id="106004.A0A1Y2ERU2"/>
<reference evidence="3 4" key="1">
    <citation type="submission" date="2016-07" db="EMBL/GenBank/DDBJ databases">
        <title>Pervasive Adenine N6-methylation of Active Genes in Fungi.</title>
        <authorList>
            <consortium name="DOE Joint Genome Institute"/>
            <person name="Mondo S.J."/>
            <person name="Dannebaum R.O."/>
            <person name="Kuo R.C."/>
            <person name="Labutti K."/>
            <person name="Haridas S."/>
            <person name="Kuo A."/>
            <person name="Salamov A."/>
            <person name="Ahrendt S.R."/>
            <person name="Lipzen A."/>
            <person name="Sullivan W."/>
            <person name="Andreopoulos W.B."/>
            <person name="Clum A."/>
            <person name="Lindquist E."/>
            <person name="Daum C."/>
            <person name="Ramamoorthy G.K."/>
            <person name="Gryganskyi A."/>
            <person name="Culley D."/>
            <person name="Magnuson J.K."/>
            <person name="James T.Y."/>
            <person name="O'Malley M.A."/>
            <person name="Stajich J.E."/>
            <person name="Spatafora J.W."/>
            <person name="Visel A."/>
            <person name="Grigoriev I.V."/>
        </authorList>
    </citation>
    <scope>NUCLEOTIDE SEQUENCE [LARGE SCALE GENOMIC DNA]</scope>
    <source>
        <strain evidence="3 4">62-1032</strain>
    </source>
</reference>
<feature type="compositionally biased region" description="Low complexity" evidence="1">
    <location>
        <begin position="241"/>
        <end position="276"/>
    </location>
</feature>
<protein>
    <recommendedName>
        <fullName evidence="2">HTH APSES-type domain-containing protein</fullName>
    </recommendedName>
</protein>
<feature type="region of interest" description="Disordered" evidence="1">
    <location>
        <begin position="219"/>
        <end position="280"/>
    </location>
</feature>
<dbReference type="InParanoid" id="A0A1Y2ERU2"/>
<sequence length="470" mass="49300">MTPKSPSQPVRRSSRASTPTNRATSPRLATSASTPSISSLAPPPASTGSAVRKSSSTRALSPKPPKSTSRPPLPQHHVNQLMQDTKAKVHKVKLQTLHLGQPGDTITIARVKCPVPKGVPGHLIKRFDTNAVSASSLFRAAFPTSSAEDEAAEMAWLAKGAKGKYGDTKAAGVESDPDRKLTGTWIPAANAAALALEYGILRYAEELIIHEAPSVDIGAETAPDSEESPAVRSPRSKRARLASPPSSGLSPTPKSPTSKSPRTTRASATTLSGASSEGVSILQTLSTAPDGEVTETTEVKIDVPVREADKDAVRDGMASSEEVMAEQIKESQQLVEKLKKEGALKALAQSTDLASSSSSGNKRALEEDENTPTDATSAAAVADQEEMIKPGFFGRLIGRKPRSAGTGREVRQRRAAPRLSAGAASEEEAVEAGQQVMLVERQEVEGRRWVAGFGLALAVGATAAAPYLFG</sequence>
<feature type="compositionally biased region" description="Polar residues" evidence="1">
    <location>
        <begin position="48"/>
        <end position="59"/>
    </location>
</feature>
<evidence type="ECO:0000259" key="2">
    <source>
        <dbReference type="PROSITE" id="PS51299"/>
    </source>
</evidence>
<keyword evidence="4" id="KW-1185">Reference proteome</keyword>
<dbReference type="GO" id="GO:0044820">
    <property type="term" value="P:mitotic telomere tethering at nuclear periphery"/>
    <property type="evidence" value="ECO:0007669"/>
    <property type="project" value="TreeGrafter"/>
</dbReference>
<feature type="compositionally biased region" description="Polar residues" evidence="1">
    <location>
        <begin position="1"/>
        <end position="24"/>
    </location>
</feature>
<dbReference type="PANTHER" id="PTHR38044">
    <property type="entry name" value="BOUQUET FORMATION PROTEIN 4"/>
    <property type="match status" value="1"/>
</dbReference>
<dbReference type="EMBL" id="MCGR01000042">
    <property type="protein sequence ID" value="ORY74311.1"/>
    <property type="molecule type" value="Genomic_DNA"/>
</dbReference>
<feature type="domain" description="HTH APSES-type" evidence="2">
    <location>
        <begin position="100"/>
        <end position="219"/>
    </location>
</feature>
<accession>A0A1Y2ERU2</accession>
<organism evidence="3 4">
    <name type="scientific">Leucosporidium creatinivorum</name>
    <dbReference type="NCBI Taxonomy" id="106004"/>
    <lineage>
        <taxon>Eukaryota</taxon>
        <taxon>Fungi</taxon>
        <taxon>Dikarya</taxon>
        <taxon>Basidiomycota</taxon>
        <taxon>Pucciniomycotina</taxon>
        <taxon>Microbotryomycetes</taxon>
        <taxon>Leucosporidiales</taxon>
        <taxon>Leucosporidium</taxon>
    </lineage>
</organism>
<comment type="caution">
    <text evidence="3">The sequence shown here is derived from an EMBL/GenBank/DDBJ whole genome shotgun (WGS) entry which is preliminary data.</text>
</comment>
<dbReference type="Proteomes" id="UP000193467">
    <property type="component" value="Unassembled WGS sequence"/>
</dbReference>
<name>A0A1Y2ERU2_9BASI</name>
<dbReference type="Gene3D" id="3.10.260.10">
    <property type="entry name" value="Transcription regulator HTH, APSES-type DNA-binding domain"/>
    <property type="match status" value="1"/>
</dbReference>
<gene>
    <name evidence="3" type="ORF">BCR35DRAFT_306776</name>
</gene>
<feature type="region of interest" description="Disordered" evidence="1">
    <location>
        <begin position="348"/>
        <end position="379"/>
    </location>
</feature>
<dbReference type="InterPro" id="IPR037548">
    <property type="entry name" value="Bqt4"/>
</dbReference>
<dbReference type="OrthoDB" id="1935484at2759"/>
<feature type="region of interest" description="Disordered" evidence="1">
    <location>
        <begin position="1"/>
        <end position="76"/>
    </location>
</feature>
<dbReference type="InterPro" id="IPR003163">
    <property type="entry name" value="Tscrpt_reg_HTH_APSES-type"/>
</dbReference>
<dbReference type="GO" id="GO:0070197">
    <property type="term" value="P:meiotic attachment of telomere to nuclear envelope"/>
    <property type="evidence" value="ECO:0007669"/>
    <property type="project" value="InterPro"/>
</dbReference>
<dbReference type="GO" id="GO:0003677">
    <property type="term" value="F:DNA binding"/>
    <property type="evidence" value="ECO:0007669"/>
    <property type="project" value="InterPro"/>
</dbReference>
<dbReference type="SUPFAM" id="SSF54616">
    <property type="entry name" value="DNA-binding domain of Mlu1-box binding protein MBP1"/>
    <property type="match status" value="1"/>
</dbReference>
<evidence type="ECO:0000256" key="1">
    <source>
        <dbReference type="SAM" id="MobiDB-lite"/>
    </source>
</evidence>